<keyword evidence="2" id="KW-1185">Reference proteome</keyword>
<dbReference type="InParanoid" id="D8RR08"/>
<organism evidence="2">
    <name type="scientific">Selaginella moellendorffii</name>
    <name type="common">Spikemoss</name>
    <dbReference type="NCBI Taxonomy" id="88036"/>
    <lineage>
        <taxon>Eukaryota</taxon>
        <taxon>Viridiplantae</taxon>
        <taxon>Streptophyta</taxon>
        <taxon>Embryophyta</taxon>
        <taxon>Tracheophyta</taxon>
        <taxon>Lycopodiopsida</taxon>
        <taxon>Selaginellales</taxon>
        <taxon>Selaginellaceae</taxon>
        <taxon>Selaginella</taxon>
    </lineage>
</organism>
<dbReference type="KEGG" id="smo:SELMODRAFT_413909"/>
<sequence>MAARKALWKFCSCSREEHPDGRISLFCRKCCQAFCELDAAEHFKSCDGALEAPDRPAWIEQEKEIRKDKHRMLVRGLGEDCHCGNQHLDRPDGRGKNVFYCSSAKCDEAFCEFSVRNHAPSPPESDSAPITSSCSTRRRLHRKFAARVNASAFQRVLRSVLRVVMAGMMVGVMAIDGVDAKLLLAEASDLVALPGKISGSFFVGSNAIEFRLLGQGSIHRRNSSACESNAVEKPYANAGLNAASPQVRRLACSMFRMAIQVLCKQQQICDEESSVAKDAIEKLAKSSAGPVYRLLDCRTGFQRVVSAGSQLQRRRHRRKRYRMKTRLLCCSGHRIEAAILLVRGDTQEKLAYVSYSSAFYQGLWFSSLSSSLAHILRGTEELKRIMAQEVRGGSKKQLSANITGGNSPRI</sequence>
<proteinExistence type="predicted"/>
<dbReference type="EMBL" id="GL377587">
    <property type="protein sequence ID" value="EFJ25316.1"/>
    <property type="molecule type" value="Genomic_DNA"/>
</dbReference>
<protein>
    <submittedName>
        <fullName evidence="1">Uncharacterized protein</fullName>
    </submittedName>
</protein>
<dbReference type="Gramene" id="EFJ25316">
    <property type="protein sequence ID" value="EFJ25316"/>
    <property type="gene ID" value="SELMODRAFT_413909"/>
</dbReference>
<accession>D8RR08</accession>
<dbReference type="AlphaFoldDB" id="D8RR08"/>
<dbReference type="HOGENOM" id="CLU_671571_0_0_1"/>
<gene>
    <name evidence="1" type="ORF">SELMODRAFT_413909</name>
</gene>
<name>D8RR08_SELML</name>
<dbReference type="Proteomes" id="UP000001514">
    <property type="component" value="Unassembled WGS sequence"/>
</dbReference>
<reference evidence="1 2" key="1">
    <citation type="journal article" date="2011" name="Science">
        <title>The Selaginella genome identifies genetic changes associated with the evolution of vascular plants.</title>
        <authorList>
            <person name="Banks J.A."/>
            <person name="Nishiyama T."/>
            <person name="Hasebe M."/>
            <person name="Bowman J.L."/>
            <person name="Gribskov M."/>
            <person name="dePamphilis C."/>
            <person name="Albert V.A."/>
            <person name="Aono N."/>
            <person name="Aoyama T."/>
            <person name="Ambrose B.A."/>
            <person name="Ashton N.W."/>
            <person name="Axtell M.J."/>
            <person name="Barker E."/>
            <person name="Barker M.S."/>
            <person name="Bennetzen J.L."/>
            <person name="Bonawitz N.D."/>
            <person name="Chapple C."/>
            <person name="Cheng C."/>
            <person name="Correa L.G."/>
            <person name="Dacre M."/>
            <person name="DeBarry J."/>
            <person name="Dreyer I."/>
            <person name="Elias M."/>
            <person name="Engstrom E.M."/>
            <person name="Estelle M."/>
            <person name="Feng L."/>
            <person name="Finet C."/>
            <person name="Floyd S.K."/>
            <person name="Frommer W.B."/>
            <person name="Fujita T."/>
            <person name="Gramzow L."/>
            <person name="Gutensohn M."/>
            <person name="Harholt J."/>
            <person name="Hattori M."/>
            <person name="Heyl A."/>
            <person name="Hirai T."/>
            <person name="Hiwatashi Y."/>
            <person name="Ishikawa M."/>
            <person name="Iwata M."/>
            <person name="Karol K.G."/>
            <person name="Koehler B."/>
            <person name="Kolukisaoglu U."/>
            <person name="Kubo M."/>
            <person name="Kurata T."/>
            <person name="Lalonde S."/>
            <person name="Li K."/>
            <person name="Li Y."/>
            <person name="Litt A."/>
            <person name="Lyons E."/>
            <person name="Manning G."/>
            <person name="Maruyama T."/>
            <person name="Michael T.P."/>
            <person name="Mikami K."/>
            <person name="Miyazaki S."/>
            <person name="Morinaga S."/>
            <person name="Murata T."/>
            <person name="Mueller-Roeber B."/>
            <person name="Nelson D.R."/>
            <person name="Obara M."/>
            <person name="Oguri Y."/>
            <person name="Olmstead R.G."/>
            <person name="Onodera N."/>
            <person name="Petersen B.L."/>
            <person name="Pils B."/>
            <person name="Prigge M."/>
            <person name="Rensing S.A."/>
            <person name="Riano-Pachon D.M."/>
            <person name="Roberts A.W."/>
            <person name="Sato Y."/>
            <person name="Scheller H.V."/>
            <person name="Schulz B."/>
            <person name="Schulz C."/>
            <person name="Shakirov E.V."/>
            <person name="Shibagaki N."/>
            <person name="Shinohara N."/>
            <person name="Shippen D.E."/>
            <person name="Soerensen I."/>
            <person name="Sotooka R."/>
            <person name="Sugimoto N."/>
            <person name="Sugita M."/>
            <person name="Sumikawa N."/>
            <person name="Tanurdzic M."/>
            <person name="Theissen G."/>
            <person name="Ulvskov P."/>
            <person name="Wakazuki S."/>
            <person name="Weng J.K."/>
            <person name="Willats W.W."/>
            <person name="Wipf D."/>
            <person name="Wolf P.G."/>
            <person name="Yang L."/>
            <person name="Zimmer A.D."/>
            <person name="Zhu Q."/>
            <person name="Mitros T."/>
            <person name="Hellsten U."/>
            <person name="Loque D."/>
            <person name="Otillar R."/>
            <person name="Salamov A."/>
            <person name="Schmutz J."/>
            <person name="Shapiro H."/>
            <person name="Lindquist E."/>
            <person name="Lucas S."/>
            <person name="Rokhsar D."/>
            <person name="Grigoriev I.V."/>
        </authorList>
    </citation>
    <scope>NUCLEOTIDE SEQUENCE [LARGE SCALE GENOMIC DNA]</scope>
</reference>
<evidence type="ECO:0000313" key="1">
    <source>
        <dbReference type="EMBL" id="EFJ25316.1"/>
    </source>
</evidence>
<evidence type="ECO:0000313" key="2">
    <source>
        <dbReference type="Proteomes" id="UP000001514"/>
    </source>
</evidence>